<keyword evidence="3 6" id="KW-0812">Transmembrane</keyword>
<feature type="transmembrane region" description="Helical" evidence="6">
    <location>
        <begin position="92"/>
        <end position="109"/>
    </location>
</feature>
<keyword evidence="2" id="KW-0808">Transferase</keyword>
<evidence type="ECO:0000313" key="7">
    <source>
        <dbReference type="EMBL" id="GAI85317.1"/>
    </source>
</evidence>
<evidence type="ECO:0000256" key="3">
    <source>
        <dbReference type="ARBA" id="ARBA00022692"/>
    </source>
</evidence>
<gene>
    <name evidence="7" type="ORF">S12H4_17454</name>
</gene>
<dbReference type="AlphaFoldDB" id="X1RX04"/>
<keyword evidence="4 6" id="KW-1133">Transmembrane helix</keyword>
<evidence type="ECO:0000256" key="2">
    <source>
        <dbReference type="ARBA" id="ARBA00022679"/>
    </source>
</evidence>
<dbReference type="InterPro" id="IPR001640">
    <property type="entry name" value="Lgt"/>
</dbReference>
<evidence type="ECO:0000256" key="5">
    <source>
        <dbReference type="ARBA" id="ARBA00023136"/>
    </source>
</evidence>
<comment type="caution">
    <text evidence="7">The sequence shown here is derived from an EMBL/GenBank/DDBJ whole genome shotgun (WGS) entry which is preliminary data.</text>
</comment>
<accession>X1RX04</accession>
<dbReference type="PANTHER" id="PTHR30589">
    <property type="entry name" value="PROLIPOPROTEIN DIACYLGLYCERYL TRANSFERASE"/>
    <property type="match status" value="1"/>
</dbReference>
<protein>
    <recommendedName>
        <fullName evidence="8">Prolipoprotein diacylglyceryl transferase</fullName>
    </recommendedName>
</protein>
<feature type="non-terminal residue" evidence="7">
    <location>
        <position position="183"/>
    </location>
</feature>
<organism evidence="7">
    <name type="scientific">marine sediment metagenome</name>
    <dbReference type="NCBI Taxonomy" id="412755"/>
    <lineage>
        <taxon>unclassified sequences</taxon>
        <taxon>metagenomes</taxon>
        <taxon>ecological metagenomes</taxon>
    </lineage>
</organism>
<keyword evidence="1" id="KW-1003">Cell membrane</keyword>
<dbReference type="GO" id="GO:0008961">
    <property type="term" value="F:phosphatidylglycerol-prolipoprotein diacylglyceryl transferase activity"/>
    <property type="evidence" value="ECO:0007669"/>
    <property type="project" value="InterPro"/>
</dbReference>
<dbReference type="GO" id="GO:0042158">
    <property type="term" value="P:lipoprotein biosynthetic process"/>
    <property type="evidence" value="ECO:0007669"/>
    <property type="project" value="InterPro"/>
</dbReference>
<evidence type="ECO:0000256" key="1">
    <source>
        <dbReference type="ARBA" id="ARBA00022475"/>
    </source>
</evidence>
<name>X1RX04_9ZZZZ</name>
<dbReference type="EMBL" id="BARW01008532">
    <property type="protein sequence ID" value="GAI85317.1"/>
    <property type="molecule type" value="Genomic_DNA"/>
</dbReference>
<dbReference type="PANTHER" id="PTHR30589:SF0">
    <property type="entry name" value="PHOSPHATIDYLGLYCEROL--PROLIPOPROTEIN DIACYLGLYCERYL TRANSFERASE"/>
    <property type="match status" value="1"/>
</dbReference>
<reference evidence="7" key="1">
    <citation type="journal article" date="2014" name="Front. Microbiol.">
        <title>High frequency of phylogenetically diverse reductive dehalogenase-homologous genes in deep subseafloor sedimentary metagenomes.</title>
        <authorList>
            <person name="Kawai M."/>
            <person name="Futagami T."/>
            <person name="Toyoda A."/>
            <person name="Takaki Y."/>
            <person name="Nishi S."/>
            <person name="Hori S."/>
            <person name="Arai W."/>
            <person name="Tsubouchi T."/>
            <person name="Morono Y."/>
            <person name="Uchiyama I."/>
            <person name="Ito T."/>
            <person name="Fujiyama A."/>
            <person name="Inagaki F."/>
            <person name="Takami H."/>
        </authorList>
    </citation>
    <scope>NUCLEOTIDE SEQUENCE</scope>
    <source>
        <strain evidence="7">Expedition CK06-06</strain>
    </source>
</reference>
<feature type="transmembrane region" description="Helical" evidence="6">
    <location>
        <begin position="49"/>
        <end position="72"/>
    </location>
</feature>
<evidence type="ECO:0000256" key="6">
    <source>
        <dbReference type="SAM" id="Phobius"/>
    </source>
</evidence>
<evidence type="ECO:0008006" key="8">
    <source>
        <dbReference type="Google" id="ProtNLM"/>
    </source>
</evidence>
<dbReference type="GO" id="GO:0005886">
    <property type="term" value="C:plasma membrane"/>
    <property type="evidence" value="ECO:0007669"/>
    <property type="project" value="InterPro"/>
</dbReference>
<feature type="transmembrane region" description="Helical" evidence="6">
    <location>
        <begin position="130"/>
        <end position="156"/>
    </location>
</feature>
<dbReference type="Pfam" id="PF01790">
    <property type="entry name" value="LGT"/>
    <property type="match status" value="2"/>
</dbReference>
<proteinExistence type="predicted"/>
<sequence>MYPKLLEIPLGPLGSLPINSYGLMVMLGFLAAILIATRRCKQENISPEVILDIGIISMISGIIGARICYLLIYGSRFDWQIFNTFDGNLNIPGLVLGWFIPFGIFYWRRLKHKKLPAPKKPIRSDLPNPYPALSFLGLFLLSFVSAIILGRLIYLIPHRGDYEWAVLKIWEGGLVFYGGVILG</sequence>
<evidence type="ECO:0000256" key="4">
    <source>
        <dbReference type="ARBA" id="ARBA00022989"/>
    </source>
</evidence>
<keyword evidence="5 6" id="KW-0472">Membrane</keyword>
<feature type="transmembrane region" description="Helical" evidence="6">
    <location>
        <begin position="20"/>
        <end position="37"/>
    </location>
</feature>